<dbReference type="Gene3D" id="1.10.10.10">
    <property type="entry name" value="Winged helix-like DNA-binding domain superfamily/Winged helix DNA-binding domain"/>
    <property type="match status" value="1"/>
</dbReference>
<keyword evidence="2" id="KW-1185">Reference proteome</keyword>
<evidence type="ECO:0000313" key="1">
    <source>
        <dbReference type="EMBL" id="MBC5662290.1"/>
    </source>
</evidence>
<evidence type="ECO:0000313" key="2">
    <source>
        <dbReference type="Proteomes" id="UP000615234"/>
    </source>
</evidence>
<dbReference type="Proteomes" id="UP000615234">
    <property type="component" value="Unassembled WGS sequence"/>
</dbReference>
<sequence length="182" mass="21233">MNTESIVLYKLIILYMLDRVDFTLTNSQISDFVLTKGYTNYFTLQEAINGLIECDFVYVSTIRSSSHYKITDKGEEALSMFENRIPYAIKQDILDYFDNQKINLKNESEIYADYALNDYGEYVVTCVIKDRKETLVDLKFNVPTKTHAIAICDNWRAKSAEVYDYLVNTLWLYSDDKGEKHS</sequence>
<dbReference type="InterPro" id="IPR036388">
    <property type="entry name" value="WH-like_DNA-bd_sf"/>
</dbReference>
<protein>
    <submittedName>
        <fullName evidence="1">DUF4364 family protein</fullName>
    </submittedName>
</protein>
<dbReference type="Pfam" id="PF14277">
    <property type="entry name" value="DUF4364"/>
    <property type="match status" value="1"/>
</dbReference>
<accession>A0A8I0DTT2</accession>
<gene>
    <name evidence="1" type="ORF">H8S09_05190</name>
</gene>
<dbReference type="InterPro" id="IPR025374">
    <property type="entry name" value="DUF4364"/>
</dbReference>
<name>A0A8I0DTT2_9FIRM</name>
<dbReference type="InterPro" id="IPR036390">
    <property type="entry name" value="WH_DNA-bd_sf"/>
</dbReference>
<dbReference type="RefSeq" id="WP_118484101.1">
    <property type="nucleotide sequence ID" value="NZ_JACOOX010000003.1"/>
</dbReference>
<reference evidence="1 2" key="1">
    <citation type="submission" date="2020-08" db="EMBL/GenBank/DDBJ databases">
        <title>Genome public.</title>
        <authorList>
            <person name="Liu C."/>
            <person name="Sun Q."/>
        </authorList>
    </citation>
    <scope>NUCLEOTIDE SEQUENCE [LARGE SCALE GENOMIC DNA]</scope>
    <source>
        <strain evidence="1 2">NSJ-10</strain>
    </source>
</reference>
<dbReference type="SUPFAM" id="SSF46785">
    <property type="entry name" value="Winged helix' DNA-binding domain"/>
    <property type="match status" value="1"/>
</dbReference>
<organism evidence="1 2">
    <name type="scientific">Coprococcus hominis</name>
    <name type="common">ex Liu et al. 2022</name>
    <dbReference type="NCBI Taxonomy" id="2763039"/>
    <lineage>
        <taxon>Bacteria</taxon>
        <taxon>Bacillati</taxon>
        <taxon>Bacillota</taxon>
        <taxon>Clostridia</taxon>
        <taxon>Lachnospirales</taxon>
        <taxon>Lachnospiraceae</taxon>
        <taxon>Coprococcus</taxon>
    </lineage>
</organism>
<dbReference type="AlphaFoldDB" id="A0A8I0DTT2"/>
<comment type="caution">
    <text evidence="1">The sequence shown here is derived from an EMBL/GenBank/DDBJ whole genome shotgun (WGS) entry which is preliminary data.</text>
</comment>
<proteinExistence type="predicted"/>
<dbReference type="EMBL" id="JACOOX010000003">
    <property type="protein sequence ID" value="MBC5662290.1"/>
    <property type="molecule type" value="Genomic_DNA"/>
</dbReference>